<keyword evidence="2" id="KW-1185">Reference proteome</keyword>
<dbReference type="RefSeq" id="WP_122226648.1">
    <property type="nucleotide sequence ID" value="NZ_RDQO01000001.1"/>
</dbReference>
<reference evidence="1 2" key="1">
    <citation type="submission" date="2018-10" db="EMBL/GenBank/DDBJ databases">
        <title>Draft genome of Cortibacter populi DSM10536.</title>
        <authorList>
            <person name="Bernier A.-M."/>
            <person name="Bernard K."/>
        </authorList>
    </citation>
    <scope>NUCLEOTIDE SEQUENCE [LARGE SCALE GENOMIC DNA]</scope>
    <source>
        <strain evidence="1 2">DSM 105136</strain>
    </source>
</reference>
<protein>
    <submittedName>
        <fullName evidence="1">Uncharacterized protein</fullName>
    </submittedName>
</protein>
<proteinExistence type="predicted"/>
<gene>
    <name evidence="1" type="ORF">D8I35_05455</name>
</gene>
<organism evidence="1 2">
    <name type="scientific">Corticibacter populi</name>
    <dbReference type="NCBI Taxonomy" id="1550736"/>
    <lineage>
        <taxon>Bacteria</taxon>
        <taxon>Pseudomonadati</taxon>
        <taxon>Pseudomonadota</taxon>
        <taxon>Betaproteobacteria</taxon>
        <taxon>Burkholderiales</taxon>
        <taxon>Comamonadaceae</taxon>
        <taxon>Corticibacter</taxon>
    </lineage>
</organism>
<dbReference type="AlphaFoldDB" id="A0A3M6R040"/>
<comment type="caution">
    <text evidence="1">The sequence shown here is derived from an EMBL/GenBank/DDBJ whole genome shotgun (WGS) entry which is preliminary data.</text>
</comment>
<name>A0A3M6R040_9BURK</name>
<dbReference type="Proteomes" id="UP000278006">
    <property type="component" value="Unassembled WGS sequence"/>
</dbReference>
<evidence type="ECO:0000313" key="2">
    <source>
        <dbReference type="Proteomes" id="UP000278006"/>
    </source>
</evidence>
<dbReference type="EMBL" id="RDQO01000001">
    <property type="protein sequence ID" value="RMX08523.1"/>
    <property type="molecule type" value="Genomic_DNA"/>
</dbReference>
<evidence type="ECO:0000313" key="1">
    <source>
        <dbReference type="EMBL" id="RMX08523.1"/>
    </source>
</evidence>
<accession>A0A3M6R040</accession>
<sequence length="66" mass="7628">MRSALVAWANELLEYERALQADEATSDLVEMLQQAARLERVATRMSEVGRQLRRKAWLIQNPEAKD</sequence>